<evidence type="ECO:0000256" key="9">
    <source>
        <dbReference type="ARBA" id="ARBA00023157"/>
    </source>
</evidence>
<dbReference type="Proteomes" id="UP000494040">
    <property type="component" value="Unassembled WGS sequence"/>
</dbReference>
<evidence type="ECO:0000313" key="17">
    <source>
        <dbReference type="Proteomes" id="UP000494040"/>
    </source>
</evidence>
<dbReference type="PROSITE" id="PS50068">
    <property type="entry name" value="LDLRA_2"/>
    <property type="match status" value="3"/>
</dbReference>
<dbReference type="PANTHER" id="PTHR24270">
    <property type="entry name" value="LOW-DENSITY LIPOPROTEIN RECEPTOR-RELATED"/>
    <property type="match status" value="1"/>
</dbReference>
<evidence type="ECO:0000256" key="11">
    <source>
        <dbReference type="PROSITE-ProRule" id="PRU00090"/>
    </source>
</evidence>
<feature type="transmembrane region" description="Helical" evidence="14">
    <location>
        <begin position="88"/>
        <end position="109"/>
    </location>
</feature>
<dbReference type="SMART" id="SM00192">
    <property type="entry name" value="LDLa"/>
    <property type="match status" value="3"/>
</dbReference>
<organism evidence="16 17">
    <name type="scientific">Cimex lectularius</name>
    <name type="common">Bed bug</name>
    <name type="synonym">Acanthia lectularia</name>
    <dbReference type="NCBI Taxonomy" id="79782"/>
    <lineage>
        <taxon>Eukaryota</taxon>
        <taxon>Metazoa</taxon>
        <taxon>Ecdysozoa</taxon>
        <taxon>Arthropoda</taxon>
        <taxon>Hexapoda</taxon>
        <taxon>Insecta</taxon>
        <taxon>Pterygota</taxon>
        <taxon>Neoptera</taxon>
        <taxon>Paraneoptera</taxon>
        <taxon>Hemiptera</taxon>
        <taxon>Heteroptera</taxon>
        <taxon>Panheteroptera</taxon>
        <taxon>Cimicomorpha</taxon>
        <taxon>Cimicidae</taxon>
        <taxon>Cimex</taxon>
    </lineage>
</organism>
<sequence length="543" mass="60534">MFFRRTMSVAGEEDEGASTTASAEALAPGPARAPARFHYLTDQPLEITSSLKGYNFNYPRARTEALYKAEPARHRDAMNFTNWRILKWLLLPLLTLLLLGGVVYSIIWATQVRPKAITNATFTFETDLDLESHSSLAQLPDNETNSTYKSLETMIEEPEKEIEEESDLSKEMALAEEVSFIDRLISNFHESAKKQEKPVHEGLSVKQFTSLGETGYMKRITNGHKYGEYQSAPSMGKLLSMSTTALPVSPTLPSLQPRGVPQPTQPPYNYTESNCHSPQLQICRGVIPWDLTSIPSLPGINTMESLRDAMPYFELILDSGCSPRSRQFLCSLLEPECRPLGQLVTPPCRSLCKAVAEDCHDFILDLLDLSQVFKCDNYPDAEDSCVNLAKGETCLNKEFSCGDGTCIPNRWRCDGKKDCLNSIDEANCTACNNYQFACGSKDQCVPLEWRCDGHPDCRDSSDENNCQGNEENTVKGENNLKYLVVPQKHDMIAMHSSHSHASPCPTSELRCLDGRCITLQQICDGKKDCIDGADEANCQLPYT</sequence>
<evidence type="ECO:0000256" key="12">
    <source>
        <dbReference type="PROSITE-ProRule" id="PRU00124"/>
    </source>
</evidence>
<keyword evidence="9 12" id="KW-1015">Disulfide bond</keyword>
<dbReference type="SMART" id="SM00063">
    <property type="entry name" value="FRI"/>
    <property type="match status" value="1"/>
</dbReference>
<proteinExistence type="predicted"/>
<dbReference type="PROSITE" id="PS50038">
    <property type="entry name" value="FZ"/>
    <property type="match status" value="1"/>
</dbReference>
<evidence type="ECO:0000256" key="8">
    <source>
        <dbReference type="ARBA" id="ARBA00023136"/>
    </source>
</evidence>
<evidence type="ECO:0000256" key="13">
    <source>
        <dbReference type="SAM" id="MobiDB-lite"/>
    </source>
</evidence>
<evidence type="ECO:0000256" key="4">
    <source>
        <dbReference type="ARBA" id="ARBA00022729"/>
    </source>
</evidence>
<keyword evidence="3 14" id="KW-0812">Transmembrane</keyword>
<dbReference type="SUPFAM" id="SSF57424">
    <property type="entry name" value="LDL receptor-like module"/>
    <property type="match status" value="3"/>
</dbReference>
<keyword evidence="6" id="KW-0735">Signal-anchor</keyword>
<comment type="subcellular location">
    <subcellularLocation>
        <location evidence="1">Cell membrane</location>
        <topology evidence="1">Single-pass type II membrane protein</topology>
    </subcellularLocation>
</comment>
<dbReference type="RefSeq" id="XP_014255499.1">
    <property type="nucleotide sequence ID" value="XM_014400013.2"/>
</dbReference>
<dbReference type="GO" id="GO:0005737">
    <property type="term" value="C:cytoplasm"/>
    <property type="evidence" value="ECO:0007669"/>
    <property type="project" value="UniProtKB-ARBA"/>
</dbReference>
<feature type="region of interest" description="Disordered" evidence="13">
    <location>
        <begin position="1"/>
        <end position="29"/>
    </location>
</feature>
<dbReference type="CDD" id="cd07066">
    <property type="entry name" value="CRD_FZ"/>
    <property type="match status" value="1"/>
</dbReference>
<dbReference type="FunFam" id="4.10.400.10:FF:000065">
    <property type="entry name" value="Transmembrane protease serine 7"/>
    <property type="match status" value="1"/>
</dbReference>
<feature type="disulfide bond" evidence="12">
    <location>
        <begin position="451"/>
        <end position="466"/>
    </location>
</feature>
<keyword evidence="5" id="KW-0677">Repeat</keyword>
<evidence type="ECO:0000256" key="14">
    <source>
        <dbReference type="SAM" id="Phobius"/>
    </source>
</evidence>
<evidence type="ECO:0000256" key="5">
    <source>
        <dbReference type="ARBA" id="ARBA00022737"/>
    </source>
</evidence>
<accession>A0A8I6S499</accession>
<dbReference type="OMA" id="ECINLAR"/>
<feature type="domain" description="FZ" evidence="15">
    <location>
        <begin position="270"/>
        <end position="388"/>
    </location>
</feature>
<evidence type="ECO:0000256" key="6">
    <source>
        <dbReference type="ARBA" id="ARBA00022968"/>
    </source>
</evidence>
<dbReference type="SUPFAM" id="SSF63501">
    <property type="entry name" value="Frizzled cysteine-rich domain"/>
    <property type="match status" value="1"/>
</dbReference>
<feature type="disulfide bond" evidence="12">
    <location>
        <begin position="413"/>
        <end position="428"/>
    </location>
</feature>
<dbReference type="Pfam" id="PF00057">
    <property type="entry name" value="Ldl_recept_a"/>
    <property type="match status" value="3"/>
</dbReference>
<feature type="region of interest" description="Disordered" evidence="13">
    <location>
        <begin position="248"/>
        <end position="271"/>
    </location>
</feature>
<dbReference type="Gene3D" id="1.10.2000.10">
    <property type="entry name" value="Frizzled cysteine-rich domain"/>
    <property type="match status" value="1"/>
</dbReference>
<dbReference type="FunFam" id="4.10.400.10:FF:000034">
    <property type="entry name" value="Low-density lipoprotein receptor-related protein 2"/>
    <property type="match status" value="1"/>
</dbReference>
<dbReference type="PROSITE" id="PS01209">
    <property type="entry name" value="LDLRA_1"/>
    <property type="match status" value="2"/>
</dbReference>
<dbReference type="PANTHER" id="PTHR24270:SF57">
    <property type="entry name" value="FI24007P1"/>
    <property type="match status" value="1"/>
</dbReference>
<keyword evidence="4" id="KW-0732">Signal</keyword>
<dbReference type="OrthoDB" id="10006456at2759"/>
<keyword evidence="8 14" id="KW-0472">Membrane</keyword>
<dbReference type="InterPro" id="IPR036790">
    <property type="entry name" value="Frizzled_dom_sf"/>
</dbReference>
<dbReference type="KEGG" id="clec:106670029"/>
<feature type="disulfide bond" evidence="12">
    <location>
        <begin position="504"/>
        <end position="516"/>
    </location>
</feature>
<dbReference type="InterPro" id="IPR002172">
    <property type="entry name" value="LDrepeatLR_classA_rpt"/>
</dbReference>
<dbReference type="InterPro" id="IPR020067">
    <property type="entry name" value="Frizzled_dom"/>
</dbReference>
<feature type="disulfide bond" evidence="12">
    <location>
        <begin position="394"/>
        <end position="406"/>
    </location>
</feature>
<protein>
    <recommendedName>
        <fullName evidence="15">FZ domain-containing protein</fullName>
    </recommendedName>
</protein>
<evidence type="ECO:0000259" key="15">
    <source>
        <dbReference type="PROSITE" id="PS50038"/>
    </source>
</evidence>
<keyword evidence="7 14" id="KW-1133">Transmembrane helix</keyword>
<name>A0A8I6S499_CIMLE</name>
<feature type="disulfide bond" evidence="12">
    <location>
        <begin position="401"/>
        <end position="419"/>
    </location>
</feature>
<dbReference type="PRINTS" id="PR00261">
    <property type="entry name" value="LDLRECEPTOR"/>
</dbReference>
<reference evidence="16" key="1">
    <citation type="submission" date="2022-01" db="UniProtKB">
        <authorList>
            <consortium name="EnsemblMetazoa"/>
        </authorList>
    </citation>
    <scope>IDENTIFICATION</scope>
</reference>
<dbReference type="Pfam" id="PF01392">
    <property type="entry name" value="Fz"/>
    <property type="match status" value="1"/>
</dbReference>
<dbReference type="CDD" id="cd00112">
    <property type="entry name" value="LDLa"/>
    <property type="match status" value="3"/>
</dbReference>
<evidence type="ECO:0000256" key="10">
    <source>
        <dbReference type="ARBA" id="ARBA00023180"/>
    </source>
</evidence>
<feature type="disulfide bond" evidence="11">
    <location>
        <begin position="321"/>
        <end position="359"/>
    </location>
</feature>
<dbReference type="FunFam" id="4.10.400.10:FF:000088">
    <property type="entry name" value="Heparan sulfate proteoglycan 2"/>
    <property type="match status" value="1"/>
</dbReference>
<dbReference type="GO" id="GO:0005886">
    <property type="term" value="C:plasma membrane"/>
    <property type="evidence" value="ECO:0007669"/>
    <property type="project" value="UniProtKB-SubCell"/>
</dbReference>
<evidence type="ECO:0000256" key="1">
    <source>
        <dbReference type="ARBA" id="ARBA00004401"/>
    </source>
</evidence>
<keyword evidence="2" id="KW-0245">EGF-like domain</keyword>
<evidence type="ECO:0000256" key="7">
    <source>
        <dbReference type="ARBA" id="ARBA00022989"/>
    </source>
</evidence>
<feature type="disulfide bond" evidence="12">
    <location>
        <begin position="523"/>
        <end position="538"/>
    </location>
</feature>
<comment type="caution">
    <text evidence="12">Lacks conserved residue(s) required for the propagation of feature annotation.</text>
</comment>
<dbReference type="InterPro" id="IPR050685">
    <property type="entry name" value="LDLR"/>
</dbReference>
<dbReference type="GO" id="GO:0016192">
    <property type="term" value="P:vesicle-mediated transport"/>
    <property type="evidence" value="ECO:0007669"/>
    <property type="project" value="UniProtKB-ARBA"/>
</dbReference>
<dbReference type="Gene3D" id="4.10.400.10">
    <property type="entry name" value="Low-density Lipoprotein Receptor"/>
    <property type="match status" value="3"/>
</dbReference>
<evidence type="ECO:0000256" key="2">
    <source>
        <dbReference type="ARBA" id="ARBA00022536"/>
    </source>
</evidence>
<feature type="disulfide bond" evidence="12">
    <location>
        <begin position="511"/>
        <end position="529"/>
    </location>
</feature>
<dbReference type="EnsemblMetazoa" id="XM_014400013.2">
    <property type="protein sequence ID" value="XP_014255499.1"/>
    <property type="gene ID" value="LOC106670029"/>
</dbReference>
<dbReference type="GeneID" id="106670029"/>
<dbReference type="InterPro" id="IPR023415">
    <property type="entry name" value="LDLR_class-A_CS"/>
</dbReference>
<evidence type="ECO:0000313" key="16">
    <source>
        <dbReference type="EnsemblMetazoa" id="XP_014255499.1"/>
    </source>
</evidence>
<dbReference type="AlphaFoldDB" id="A0A8I6S499"/>
<keyword evidence="17" id="KW-1185">Reference proteome</keyword>
<evidence type="ECO:0000256" key="3">
    <source>
        <dbReference type="ARBA" id="ARBA00022692"/>
    </source>
</evidence>
<dbReference type="InterPro" id="IPR036055">
    <property type="entry name" value="LDL_receptor-like_sf"/>
</dbReference>
<keyword evidence="10" id="KW-0325">Glycoprotein</keyword>